<evidence type="ECO:0000256" key="1">
    <source>
        <dbReference type="SAM" id="Phobius"/>
    </source>
</evidence>
<sequence length="160" mass="18622">MARKMEYSAKGDFYYNQVLTSHGVFGAHQERLFGKEGGCPCGEQLETIEHILSKCKIWEKEKDNWPKNWRQKDISDLVFYLPFKKGAIDNFKKLVSTLTLSWDGDLPAFILFYLLYYNCFICYGVAMKTETYTNISVLLEKSSLHLCQVGYVYKILYGFS</sequence>
<reference evidence="2 3" key="1">
    <citation type="journal article" date="2019" name="Sci. Rep.">
        <title>Orb-weaving spider Araneus ventricosus genome elucidates the spidroin gene catalogue.</title>
        <authorList>
            <person name="Kono N."/>
            <person name="Nakamura H."/>
            <person name="Ohtoshi R."/>
            <person name="Moran D.A.P."/>
            <person name="Shinohara A."/>
            <person name="Yoshida Y."/>
            <person name="Fujiwara M."/>
            <person name="Mori M."/>
            <person name="Tomita M."/>
            <person name="Arakawa K."/>
        </authorList>
    </citation>
    <scope>NUCLEOTIDE SEQUENCE [LARGE SCALE GENOMIC DNA]</scope>
</reference>
<keyword evidence="1" id="KW-0472">Membrane</keyword>
<gene>
    <name evidence="2" type="ORF">AVEN_188004_1</name>
</gene>
<organism evidence="2 3">
    <name type="scientific">Araneus ventricosus</name>
    <name type="common">Orbweaver spider</name>
    <name type="synonym">Epeira ventricosa</name>
    <dbReference type="NCBI Taxonomy" id="182803"/>
    <lineage>
        <taxon>Eukaryota</taxon>
        <taxon>Metazoa</taxon>
        <taxon>Ecdysozoa</taxon>
        <taxon>Arthropoda</taxon>
        <taxon>Chelicerata</taxon>
        <taxon>Arachnida</taxon>
        <taxon>Araneae</taxon>
        <taxon>Araneomorphae</taxon>
        <taxon>Entelegynae</taxon>
        <taxon>Araneoidea</taxon>
        <taxon>Araneidae</taxon>
        <taxon>Araneus</taxon>
    </lineage>
</organism>
<keyword evidence="1" id="KW-0812">Transmembrane</keyword>
<protein>
    <submittedName>
        <fullName evidence="2">Uncharacterized protein</fullName>
    </submittedName>
</protein>
<proteinExistence type="predicted"/>
<comment type="caution">
    <text evidence="2">The sequence shown here is derived from an EMBL/GenBank/DDBJ whole genome shotgun (WGS) entry which is preliminary data.</text>
</comment>
<keyword evidence="3" id="KW-1185">Reference proteome</keyword>
<dbReference type="AlphaFoldDB" id="A0A4Y2HPZ1"/>
<dbReference type="OrthoDB" id="7480128at2759"/>
<feature type="transmembrane region" description="Helical" evidence="1">
    <location>
        <begin position="106"/>
        <end position="126"/>
    </location>
</feature>
<dbReference type="Proteomes" id="UP000499080">
    <property type="component" value="Unassembled WGS sequence"/>
</dbReference>
<dbReference type="EMBL" id="BGPR01002082">
    <property type="protein sequence ID" value="GBM67405.1"/>
    <property type="molecule type" value="Genomic_DNA"/>
</dbReference>
<accession>A0A4Y2HPZ1</accession>
<name>A0A4Y2HPZ1_ARAVE</name>
<evidence type="ECO:0000313" key="2">
    <source>
        <dbReference type="EMBL" id="GBM67405.1"/>
    </source>
</evidence>
<evidence type="ECO:0000313" key="3">
    <source>
        <dbReference type="Proteomes" id="UP000499080"/>
    </source>
</evidence>
<keyword evidence="1" id="KW-1133">Transmembrane helix</keyword>